<dbReference type="Gene3D" id="1.10.1200.10">
    <property type="entry name" value="ACP-like"/>
    <property type="match status" value="1"/>
</dbReference>
<feature type="domain" description="Carrier" evidence="1">
    <location>
        <begin position="13"/>
        <end position="93"/>
    </location>
</feature>
<evidence type="ECO:0000313" key="3">
    <source>
        <dbReference type="Proteomes" id="UP000501991"/>
    </source>
</evidence>
<dbReference type="SUPFAM" id="SSF47336">
    <property type="entry name" value="ACP-like"/>
    <property type="match status" value="1"/>
</dbReference>
<reference evidence="2 3" key="1">
    <citation type="submission" date="2020-02" db="EMBL/GenBank/DDBJ databases">
        <title>Nitrogenibacter mangrovi gen. nov., sp. nov. isolated from mangrove sediment, a denitrifying betaproteobacterium.</title>
        <authorList>
            <person name="Liao H."/>
            <person name="Tian Y."/>
        </authorList>
    </citation>
    <scope>NUCLEOTIDE SEQUENCE [LARGE SCALE GENOMIC DNA]</scope>
    <source>
        <strain evidence="2 3">M9-3-2</strain>
    </source>
</reference>
<dbReference type="Proteomes" id="UP000501991">
    <property type="component" value="Chromosome"/>
</dbReference>
<dbReference type="EMBL" id="CP048836">
    <property type="protein sequence ID" value="QID18521.1"/>
    <property type="molecule type" value="Genomic_DNA"/>
</dbReference>
<organism evidence="2 3">
    <name type="scientific">Nitrogeniibacter mangrovi</name>
    <dbReference type="NCBI Taxonomy" id="2016596"/>
    <lineage>
        <taxon>Bacteria</taxon>
        <taxon>Pseudomonadati</taxon>
        <taxon>Pseudomonadota</taxon>
        <taxon>Betaproteobacteria</taxon>
        <taxon>Rhodocyclales</taxon>
        <taxon>Zoogloeaceae</taxon>
        <taxon>Nitrogeniibacter</taxon>
    </lineage>
</organism>
<protein>
    <submittedName>
        <fullName evidence="2">Acyl carrier protein</fullName>
    </submittedName>
</protein>
<dbReference type="AlphaFoldDB" id="A0A6C1B4A0"/>
<dbReference type="InterPro" id="IPR036736">
    <property type="entry name" value="ACP-like_sf"/>
</dbReference>
<proteinExistence type="predicted"/>
<evidence type="ECO:0000259" key="1">
    <source>
        <dbReference type="PROSITE" id="PS50075"/>
    </source>
</evidence>
<name>A0A6C1B4A0_9RHOO</name>
<gene>
    <name evidence="2" type="ORF">G3580_13310</name>
</gene>
<dbReference type="PROSITE" id="PS50075">
    <property type="entry name" value="CARRIER"/>
    <property type="match status" value="1"/>
</dbReference>
<dbReference type="Pfam" id="PF00550">
    <property type="entry name" value="PP-binding"/>
    <property type="match status" value="1"/>
</dbReference>
<evidence type="ECO:0000313" key="2">
    <source>
        <dbReference type="EMBL" id="QID18521.1"/>
    </source>
</evidence>
<sequence length="94" mass="10300">MNGRWLDGWRFELDIKNEVLEILDEALGLNGRAQTFSLDTPLLGALPELDSMAVVAVINLMEERLGVYVDDDEIDGATFASVGTLVDFVQSKVG</sequence>
<dbReference type="KEGG" id="azq:G3580_13310"/>
<keyword evidence="3" id="KW-1185">Reference proteome</keyword>
<accession>A0A6C1B4A0</accession>
<dbReference type="InterPro" id="IPR009081">
    <property type="entry name" value="PP-bd_ACP"/>
</dbReference>